<feature type="transmembrane region" description="Helical" evidence="1">
    <location>
        <begin position="163"/>
        <end position="191"/>
    </location>
</feature>
<gene>
    <name evidence="2" type="ORF">POF45_01630</name>
</gene>
<feature type="transmembrane region" description="Helical" evidence="1">
    <location>
        <begin position="72"/>
        <end position="91"/>
    </location>
</feature>
<evidence type="ECO:0000256" key="1">
    <source>
        <dbReference type="SAM" id="Phobius"/>
    </source>
</evidence>
<proteinExistence type="predicted"/>
<feature type="transmembrane region" description="Helical" evidence="1">
    <location>
        <begin position="203"/>
        <end position="225"/>
    </location>
</feature>
<evidence type="ECO:0000313" key="2">
    <source>
        <dbReference type="EMBL" id="MDI2590133.1"/>
    </source>
</evidence>
<keyword evidence="1" id="KW-1133">Transmembrane helix</keyword>
<reference evidence="2 3" key="1">
    <citation type="submission" date="2023-02" db="EMBL/GenBank/DDBJ databases">
        <title>Pseudomonas chrutzelriedensis sp. nov., a potently antifungal strain isolated from moss.</title>
        <authorList>
            <person name="Schnyder A."/>
            <person name="Kalawong R."/>
            <person name="Eberl L."/>
            <person name="Agnoli K."/>
        </authorList>
    </citation>
    <scope>NUCLEOTIDE SEQUENCE [LARGE SCALE GENOMIC DNA]</scope>
    <source>
        <strain evidence="2 3">681</strain>
    </source>
</reference>
<dbReference type="Proteomes" id="UP001159100">
    <property type="component" value="Unassembled WGS sequence"/>
</dbReference>
<feature type="transmembrane region" description="Helical" evidence="1">
    <location>
        <begin position="274"/>
        <end position="295"/>
    </location>
</feature>
<dbReference type="PANTHER" id="PTHR43044:SF1">
    <property type="entry name" value="QUINOL:CYTOCHROME C OXIDOREDUCTASE QUINONE-BINDING SUBUNIT 2"/>
    <property type="match status" value="1"/>
</dbReference>
<keyword evidence="3" id="KW-1185">Reference proteome</keyword>
<accession>A0ABT6QGX8</accession>
<feature type="transmembrane region" description="Helical" evidence="1">
    <location>
        <begin position="29"/>
        <end position="51"/>
    </location>
</feature>
<evidence type="ECO:0000313" key="3">
    <source>
        <dbReference type="Proteomes" id="UP001159100"/>
    </source>
</evidence>
<keyword evidence="1" id="KW-0472">Membrane</keyword>
<protein>
    <submittedName>
        <fullName evidence="2">Uncharacterized protein</fullName>
    </submittedName>
</protein>
<organism evidence="2 3">
    <name type="scientific">Pseudomonas fungipugnans</name>
    <dbReference type="NCBI Taxonomy" id="3024217"/>
    <lineage>
        <taxon>Bacteria</taxon>
        <taxon>Pseudomonadati</taxon>
        <taxon>Pseudomonadota</taxon>
        <taxon>Gammaproteobacteria</taxon>
        <taxon>Pseudomonadales</taxon>
        <taxon>Pseudomonadaceae</taxon>
        <taxon>Pseudomonas</taxon>
    </lineage>
</organism>
<feature type="transmembrane region" description="Helical" evidence="1">
    <location>
        <begin position="245"/>
        <end position="265"/>
    </location>
</feature>
<keyword evidence="1" id="KW-0812">Transmembrane</keyword>
<dbReference type="PANTHER" id="PTHR43044">
    <property type="match status" value="1"/>
</dbReference>
<feature type="transmembrane region" description="Helical" evidence="1">
    <location>
        <begin position="307"/>
        <end position="325"/>
    </location>
</feature>
<feature type="transmembrane region" description="Helical" evidence="1">
    <location>
        <begin position="137"/>
        <end position="157"/>
    </location>
</feature>
<sequence>MRRLTVAFVISALVLLVLAVWQPGWVAAGTLAAALNASSVILGCLLLGLITPLIRGRWQLLLAPGTRLGLSGIWLIVPMLLPVLLGMAWLYPWFHVHDVGFRGVWLSPGFFMLRTLLYGVVFIVLQRWVVEQRRKRCGPGLIIFVLVSSLSAVDWLMSLQQGFASSLFGLLLIARQLLAGLAFCGLCVLCWNPLPLPVQQRTVLRGLLVSALAFWVYVQFMQYLIVWSVNLAHETQWYRVREQGGWGVLTGLLVVAQLLCLLVLASPVGHRERMLIRGCCVILLLGAVESIWMSLPSVLTSMEVGPLLIALLCQVVYGLGLWAWWQRLWQRRRHET</sequence>
<name>A0ABT6QGX8_9PSED</name>
<comment type="caution">
    <text evidence="2">The sequence shown here is derived from an EMBL/GenBank/DDBJ whole genome shotgun (WGS) entry which is preliminary data.</text>
</comment>
<dbReference type="RefSeq" id="WP_282314861.1">
    <property type="nucleotide sequence ID" value="NZ_JARBWL010000001.1"/>
</dbReference>
<feature type="transmembrane region" description="Helical" evidence="1">
    <location>
        <begin position="103"/>
        <end position="125"/>
    </location>
</feature>
<dbReference type="EMBL" id="JARBWL010000001">
    <property type="protein sequence ID" value="MDI2590133.1"/>
    <property type="molecule type" value="Genomic_DNA"/>
</dbReference>